<protein>
    <submittedName>
        <fullName evidence="3">Transporter substrate-binding domain-containing protein</fullName>
    </submittedName>
</protein>
<evidence type="ECO:0000313" key="4">
    <source>
        <dbReference type="Proteomes" id="UP001528823"/>
    </source>
</evidence>
<keyword evidence="1" id="KW-0472">Membrane</keyword>
<comment type="caution">
    <text evidence="3">The sequence shown here is derived from an EMBL/GenBank/DDBJ whole genome shotgun (WGS) entry which is preliminary data.</text>
</comment>
<feature type="transmembrane region" description="Helical" evidence="1">
    <location>
        <begin position="6"/>
        <end position="22"/>
    </location>
</feature>
<dbReference type="InterPro" id="IPR001638">
    <property type="entry name" value="Solute-binding_3/MltF_N"/>
</dbReference>
<evidence type="ECO:0000259" key="2">
    <source>
        <dbReference type="Pfam" id="PF00497"/>
    </source>
</evidence>
<dbReference type="RefSeq" id="WP_274689021.1">
    <property type="nucleotide sequence ID" value="NZ_JAPMOU010000012.1"/>
</dbReference>
<accession>A0ABT5U8H4</accession>
<organism evidence="3 4">
    <name type="scientific">Spartinivicinus poritis</name>
    <dbReference type="NCBI Taxonomy" id="2994640"/>
    <lineage>
        <taxon>Bacteria</taxon>
        <taxon>Pseudomonadati</taxon>
        <taxon>Pseudomonadota</taxon>
        <taxon>Gammaproteobacteria</taxon>
        <taxon>Oceanospirillales</taxon>
        <taxon>Zooshikellaceae</taxon>
        <taxon>Spartinivicinus</taxon>
    </lineage>
</organism>
<name>A0ABT5U8H4_9GAMM</name>
<keyword evidence="1" id="KW-0812">Transmembrane</keyword>
<sequence>MKSKSSFVVSYYVIFYCLLLLVKSHASANYDLLVAMTDHYPPFEYIEDGSPRGISIEILNLILKKLDIEVSIRFMPWSRAYKIATTTPNTMLMTMSKTEERDQYFEWVGPIYKTQVKVYRLQSRKNINLVDIDAAKNYRVGTVRGYASEKLLLSNGFSFGDNLFSASDSDINFQKLLGKRIDLLVSNDLTIVYLLKKYLIIIMPKLYLVAYLVAEVFSALQML</sequence>
<keyword evidence="1" id="KW-1133">Transmembrane helix</keyword>
<evidence type="ECO:0000313" key="3">
    <source>
        <dbReference type="EMBL" id="MDE1462669.1"/>
    </source>
</evidence>
<keyword evidence="4" id="KW-1185">Reference proteome</keyword>
<gene>
    <name evidence="3" type="ORF">ORQ98_11875</name>
</gene>
<reference evidence="3 4" key="1">
    <citation type="submission" date="2022-11" db="EMBL/GenBank/DDBJ databases">
        <title>Spartinivicinus poritis sp. nov., isolated from scleractinian coral Porites lutea.</title>
        <authorList>
            <person name="Zhang G."/>
            <person name="Cai L."/>
            <person name="Wei Q."/>
        </authorList>
    </citation>
    <scope>NUCLEOTIDE SEQUENCE [LARGE SCALE GENOMIC DNA]</scope>
    <source>
        <strain evidence="3 4">A2-2</strain>
    </source>
</reference>
<proteinExistence type="predicted"/>
<dbReference type="EMBL" id="JAPMOU010000012">
    <property type="protein sequence ID" value="MDE1462669.1"/>
    <property type="molecule type" value="Genomic_DNA"/>
</dbReference>
<dbReference type="PANTHER" id="PTHR38834">
    <property type="entry name" value="PERIPLASMIC SUBSTRATE BINDING PROTEIN FAMILY 3"/>
    <property type="match status" value="1"/>
</dbReference>
<feature type="domain" description="Solute-binding protein family 3/N-terminal" evidence="2">
    <location>
        <begin position="33"/>
        <end position="157"/>
    </location>
</feature>
<dbReference type="Gene3D" id="3.40.190.10">
    <property type="entry name" value="Periplasmic binding protein-like II"/>
    <property type="match status" value="2"/>
</dbReference>
<dbReference type="Proteomes" id="UP001528823">
    <property type="component" value="Unassembled WGS sequence"/>
</dbReference>
<dbReference type="Pfam" id="PF00497">
    <property type="entry name" value="SBP_bac_3"/>
    <property type="match status" value="1"/>
</dbReference>
<dbReference type="PANTHER" id="PTHR38834:SF3">
    <property type="entry name" value="SOLUTE-BINDING PROTEIN FAMILY 3_N-TERMINAL DOMAIN-CONTAINING PROTEIN"/>
    <property type="match status" value="1"/>
</dbReference>
<feature type="non-terminal residue" evidence="3">
    <location>
        <position position="223"/>
    </location>
</feature>
<feature type="transmembrane region" description="Helical" evidence="1">
    <location>
        <begin position="198"/>
        <end position="220"/>
    </location>
</feature>
<evidence type="ECO:0000256" key="1">
    <source>
        <dbReference type="SAM" id="Phobius"/>
    </source>
</evidence>
<dbReference type="SUPFAM" id="SSF53850">
    <property type="entry name" value="Periplasmic binding protein-like II"/>
    <property type="match status" value="1"/>
</dbReference>